<evidence type="ECO:0000256" key="6">
    <source>
        <dbReference type="ARBA" id="ARBA00022741"/>
    </source>
</evidence>
<comment type="subunit">
    <text evidence="11">Monomer.</text>
</comment>
<comment type="function">
    <text evidence="11">Catalyzes the specific phosphorylation of the 3-hydroxyl group of shikimic acid using ATP as a cosubstrate.</text>
</comment>
<dbReference type="InterPro" id="IPR000623">
    <property type="entry name" value="Shikimate_kinase/TSH1"/>
</dbReference>
<sequence>MAKTIYLCGFMGCGKTTIGVKLSKMMGRSFVDMDDYIEKKHHLTIPQIFAQFGEQTFRQYETEAIRELSHQGNLVVATGGGAMTIEQNGTLAKQNGIVLFLDAPFEDCYHRIAGDSNRPNAHSRTKEELLELYQTRYPLYQKNSSYTIDASDSPLMIANRILQLYNR</sequence>
<evidence type="ECO:0000313" key="12">
    <source>
        <dbReference type="EMBL" id="MBC5788306.1"/>
    </source>
</evidence>
<evidence type="ECO:0000256" key="4">
    <source>
        <dbReference type="ARBA" id="ARBA00022605"/>
    </source>
</evidence>
<dbReference type="InterPro" id="IPR031322">
    <property type="entry name" value="Shikimate/glucono_kinase"/>
</dbReference>
<name>A0ABR7IT22_9CLOT</name>
<dbReference type="EC" id="2.7.1.71" evidence="3 11"/>
<evidence type="ECO:0000256" key="1">
    <source>
        <dbReference type="ARBA" id="ARBA00004842"/>
    </source>
</evidence>
<dbReference type="CDD" id="cd00464">
    <property type="entry name" value="SK"/>
    <property type="match status" value="1"/>
</dbReference>
<keyword evidence="7 11" id="KW-0418">Kinase</keyword>
<comment type="caution">
    <text evidence="12">The sequence shown here is derived from an EMBL/GenBank/DDBJ whole genome shotgun (WGS) entry which is preliminary data.</text>
</comment>
<dbReference type="EMBL" id="JACOQK010000001">
    <property type="protein sequence ID" value="MBC5788306.1"/>
    <property type="molecule type" value="Genomic_DNA"/>
</dbReference>
<feature type="binding site" evidence="11">
    <location>
        <begin position="12"/>
        <end position="17"/>
    </location>
    <ligand>
        <name>ATP</name>
        <dbReference type="ChEBI" id="CHEBI:30616"/>
    </ligand>
</feature>
<evidence type="ECO:0000256" key="5">
    <source>
        <dbReference type="ARBA" id="ARBA00022679"/>
    </source>
</evidence>
<dbReference type="HAMAP" id="MF_00109">
    <property type="entry name" value="Shikimate_kinase"/>
    <property type="match status" value="1"/>
</dbReference>
<evidence type="ECO:0000256" key="3">
    <source>
        <dbReference type="ARBA" id="ARBA00012154"/>
    </source>
</evidence>
<dbReference type="RefSeq" id="WP_076939120.1">
    <property type="nucleotide sequence ID" value="NZ_JACOQK010000001.1"/>
</dbReference>
<comment type="similarity">
    <text evidence="2 11">Belongs to the shikimate kinase family.</text>
</comment>
<feature type="binding site" evidence="11">
    <location>
        <position position="58"/>
    </location>
    <ligand>
        <name>substrate</name>
    </ligand>
</feature>
<dbReference type="Gene3D" id="3.40.50.300">
    <property type="entry name" value="P-loop containing nucleotide triphosphate hydrolases"/>
    <property type="match status" value="1"/>
</dbReference>
<dbReference type="Proteomes" id="UP000649151">
    <property type="component" value="Unassembled WGS sequence"/>
</dbReference>
<comment type="catalytic activity">
    <reaction evidence="10 11">
        <text>shikimate + ATP = 3-phosphoshikimate + ADP + H(+)</text>
        <dbReference type="Rhea" id="RHEA:13121"/>
        <dbReference type="ChEBI" id="CHEBI:15378"/>
        <dbReference type="ChEBI" id="CHEBI:30616"/>
        <dbReference type="ChEBI" id="CHEBI:36208"/>
        <dbReference type="ChEBI" id="CHEBI:145989"/>
        <dbReference type="ChEBI" id="CHEBI:456216"/>
        <dbReference type="EC" id="2.7.1.71"/>
    </reaction>
</comment>
<dbReference type="Pfam" id="PF01202">
    <property type="entry name" value="SKI"/>
    <property type="match status" value="1"/>
</dbReference>
<evidence type="ECO:0000256" key="11">
    <source>
        <dbReference type="HAMAP-Rule" id="MF_00109"/>
    </source>
</evidence>
<keyword evidence="8 11" id="KW-0067">ATP-binding</keyword>
<evidence type="ECO:0000256" key="2">
    <source>
        <dbReference type="ARBA" id="ARBA00006997"/>
    </source>
</evidence>
<feature type="binding site" evidence="11">
    <location>
        <position position="118"/>
    </location>
    <ligand>
        <name>ATP</name>
        <dbReference type="ChEBI" id="CHEBI:30616"/>
    </ligand>
</feature>
<keyword evidence="5 11" id="KW-0808">Transferase</keyword>
<keyword evidence="9 11" id="KW-0057">Aromatic amino acid biosynthesis</keyword>
<protein>
    <recommendedName>
        <fullName evidence="3 11">Shikimate kinase</fullName>
        <shortName evidence="11">SK</shortName>
        <ecNumber evidence="3 11">2.7.1.71</ecNumber>
    </recommendedName>
</protein>
<gene>
    <name evidence="11" type="primary">aroK</name>
    <name evidence="12" type="ORF">H8Z77_09795</name>
</gene>
<evidence type="ECO:0000256" key="7">
    <source>
        <dbReference type="ARBA" id="ARBA00022777"/>
    </source>
</evidence>
<organism evidence="12 13">
    <name type="scientific">Clostridium facile</name>
    <dbReference type="NCBI Taxonomy" id="2763035"/>
    <lineage>
        <taxon>Bacteria</taxon>
        <taxon>Bacillati</taxon>
        <taxon>Bacillota</taxon>
        <taxon>Clostridia</taxon>
        <taxon>Eubacteriales</taxon>
        <taxon>Clostridiaceae</taxon>
        <taxon>Clostridium</taxon>
    </lineage>
</organism>
<keyword evidence="11" id="KW-0479">Metal-binding</keyword>
<dbReference type="InterPro" id="IPR023000">
    <property type="entry name" value="Shikimate_kinase_CS"/>
</dbReference>
<keyword evidence="11" id="KW-0460">Magnesium</keyword>
<accession>A0ABR7IT22</accession>
<comment type="subcellular location">
    <subcellularLocation>
        <location evidence="11">Cytoplasm</location>
    </subcellularLocation>
</comment>
<keyword evidence="13" id="KW-1185">Reference proteome</keyword>
<comment type="caution">
    <text evidence="11">Lacks conserved residue(s) required for the propagation of feature annotation.</text>
</comment>
<feature type="binding site" evidence="11">
    <location>
        <position position="16"/>
    </location>
    <ligand>
        <name>Mg(2+)</name>
        <dbReference type="ChEBI" id="CHEBI:18420"/>
    </ligand>
</feature>
<dbReference type="PROSITE" id="PS01128">
    <property type="entry name" value="SHIKIMATE_KINASE"/>
    <property type="match status" value="1"/>
</dbReference>
<reference evidence="12 13" key="1">
    <citation type="submission" date="2020-08" db="EMBL/GenBank/DDBJ databases">
        <title>Genome public.</title>
        <authorList>
            <person name="Liu C."/>
            <person name="Sun Q."/>
        </authorList>
    </citation>
    <scope>NUCLEOTIDE SEQUENCE [LARGE SCALE GENOMIC DNA]</scope>
    <source>
        <strain evidence="12 13">NSJ-27</strain>
    </source>
</reference>
<comment type="pathway">
    <text evidence="1 11">Metabolic intermediate biosynthesis; chorismate biosynthesis; chorismate from D-erythrose 4-phosphate and phosphoenolpyruvate: step 5/7.</text>
</comment>
<evidence type="ECO:0000313" key="13">
    <source>
        <dbReference type="Proteomes" id="UP000649151"/>
    </source>
</evidence>
<evidence type="ECO:0000256" key="10">
    <source>
        <dbReference type="ARBA" id="ARBA00048567"/>
    </source>
</evidence>
<dbReference type="GO" id="GO:0016301">
    <property type="term" value="F:kinase activity"/>
    <property type="evidence" value="ECO:0007669"/>
    <property type="project" value="UniProtKB-KW"/>
</dbReference>
<proteinExistence type="inferred from homology"/>
<keyword evidence="4 11" id="KW-0028">Amino-acid biosynthesis</keyword>
<feature type="binding site" evidence="11">
    <location>
        <position position="80"/>
    </location>
    <ligand>
        <name>substrate</name>
    </ligand>
</feature>
<keyword evidence="6 11" id="KW-0547">Nucleotide-binding</keyword>
<evidence type="ECO:0000256" key="9">
    <source>
        <dbReference type="ARBA" id="ARBA00023141"/>
    </source>
</evidence>
<feature type="binding site" evidence="11">
    <location>
        <position position="136"/>
    </location>
    <ligand>
        <name>substrate</name>
    </ligand>
</feature>
<dbReference type="PANTHER" id="PTHR21087">
    <property type="entry name" value="SHIKIMATE KINASE"/>
    <property type="match status" value="1"/>
</dbReference>
<feature type="binding site" evidence="11">
    <location>
        <position position="34"/>
    </location>
    <ligand>
        <name>substrate</name>
    </ligand>
</feature>
<keyword evidence="11" id="KW-0963">Cytoplasm</keyword>
<dbReference type="PANTHER" id="PTHR21087:SF16">
    <property type="entry name" value="SHIKIMATE KINASE 1, CHLOROPLASTIC"/>
    <property type="match status" value="1"/>
</dbReference>
<dbReference type="PRINTS" id="PR01100">
    <property type="entry name" value="SHIKIMTKNASE"/>
</dbReference>
<evidence type="ECO:0000256" key="8">
    <source>
        <dbReference type="ARBA" id="ARBA00022840"/>
    </source>
</evidence>
<dbReference type="SUPFAM" id="SSF52540">
    <property type="entry name" value="P-loop containing nucleoside triphosphate hydrolases"/>
    <property type="match status" value="1"/>
</dbReference>
<dbReference type="InterPro" id="IPR027417">
    <property type="entry name" value="P-loop_NTPase"/>
</dbReference>
<comment type="cofactor">
    <cofactor evidence="11">
        <name>Mg(2+)</name>
        <dbReference type="ChEBI" id="CHEBI:18420"/>
    </cofactor>
    <text evidence="11">Binds 1 Mg(2+) ion per subunit.</text>
</comment>